<sequence>MQALGNPLSAAQLCNAVFAFQTVQHDPDLLFCGILLSRGPADVLDDFLVVALTRSGFLSQLHSLVVTICQKPSLIKSP</sequence>
<dbReference type="AlphaFoldDB" id="A0A238LA13"/>
<organism evidence="1 2">
    <name type="scientific">Actibacterium lipolyticum</name>
    <dbReference type="NCBI Taxonomy" id="1524263"/>
    <lineage>
        <taxon>Bacteria</taxon>
        <taxon>Pseudomonadati</taxon>
        <taxon>Pseudomonadota</taxon>
        <taxon>Alphaproteobacteria</taxon>
        <taxon>Rhodobacterales</taxon>
        <taxon>Roseobacteraceae</taxon>
        <taxon>Actibacterium</taxon>
    </lineage>
</organism>
<dbReference type="Proteomes" id="UP000202922">
    <property type="component" value="Unassembled WGS sequence"/>
</dbReference>
<name>A0A238LA13_9RHOB</name>
<proteinExistence type="predicted"/>
<evidence type="ECO:0000313" key="2">
    <source>
        <dbReference type="Proteomes" id="UP000202922"/>
    </source>
</evidence>
<protein>
    <submittedName>
        <fullName evidence="1">Uncharacterized protein</fullName>
    </submittedName>
</protein>
<keyword evidence="2" id="KW-1185">Reference proteome</keyword>
<reference evidence="2" key="1">
    <citation type="submission" date="2017-05" db="EMBL/GenBank/DDBJ databases">
        <authorList>
            <person name="Rodrigo-Torres L."/>
            <person name="Arahal R. D."/>
            <person name="Lucena T."/>
        </authorList>
    </citation>
    <scope>NUCLEOTIDE SEQUENCE [LARGE SCALE GENOMIC DNA]</scope>
    <source>
        <strain evidence="2">CECT 8621</strain>
    </source>
</reference>
<dbReference type="EMBL" id="FXYE01000005">
    <property type="protein sequence ID" value="SMX51202.1"/>
    <property type="molecule type" value="Genomic_DNA"/>
</dbReference>
<gene>
    <name evidence="1" type="ORF">COL8621_03732</name>
</gene>
<evidence type="ECO:0000313" key="1">
    <source>
        <dbReference type="EMBL" id="SMX51202.1"/>
    </source>
</evidence>
<accession>A0A238LA13</accession>